<feature type="domain" description="Sushi" evidence="6">
    <location>
        <begin position="5045"/>
        <end position="5108"/>
    </location>
</feature>
<feature type="domain" description="Sushi" evidence="6">
    <location>
        <begin position="4608"/>
        <end position="4667"/>
    </location>
</feature>
<feature type="disulfide bond" evidence="5">
    <location>
        <begin position="4610"/>
        <end position="4653"/>
    </location>
</feature>
<dbReference type="InterPro" id="IPR000436">
    <property type="entry name" value="Sushi_SCR_CCP_dom"/>
</dbReference>
<keyword evidence="2" id="KW-0677">Repeat</keyword>
<keyword evidence="3 5" id="KW-1015">Disulfide bond</keyword>
<feature type="domain" description="Sushi" evidence="6">
    <location>
        <begin position="3724"/>
        <end position="3782"/>
    </location>
</feature>
<feature type="domain" description="Sushi" evidence="6">
    <location>
        <begin position="624"/>
        <end position="682"/>
    </location>
</feature>
<dbReference type="InterPro" id="IPR050350">
    <property type="entry name" value="Compl-Cell_Adhes-Reg"/>
</dbReference>
<comment type="caution">
    <text evidence="7">The sequence shown here is derived from an EMBL/GenBank/DDBJ whole genome shotgun (WGS) entry which is preliminary data.</text>
</comment>
<feature type="domain" description="Sushi" evidence="6">
    <location>
        <begin position="3023"/>
        <end position="3081"/>
    </location>
</feature>
<evidence type="ECO:0000313" key="8">
    <source>
        <dbReference type="Proteomes" id="UP001054837"/>
    </source>
</evidence>
<dbReference type="SMART" id="SM00032">
    <property type="entry name" value="CCP"/>
    <property type="match status" value="86"/>
</dbReference>
<feature type="domain" description="Sushi" evidence="6">
    <location>
        <begin position="2625"/>
        <end position="2683"/>
    </location>
</feature>
<feature type="domain" description="Sushi" evidence="6">
    <location>
        <begin position="2254"/>
        <end position="2312"/>
    </location>
</feature>
<feature type="domain" description="Sushi" evidence="6">
    <location>
        <begin position="1674"/>
        <end position="1732"/>
    </location>
</feature>
<feature type="disulfide bond" evidence="5">
    <location>
        <begin position="4876"/>
        <end position="4903"/>
    </location>
</feature>
<feature type="disulfide bond" evidence="5">
    <location>
        <begin position="4131"/>
        <end position="4174"/>
    </location>
</feature>
<feature type="domain" description="Sushi" evidence="6">
    <location>
        <begin position="4129"/>
        <end position="4188"/>
    </location>
</feature>
<feature type="domain" description="Sushi" evidence="6">
    <location>
        <begin position="94"/>
        <end position="154"/>
    </location>
</feature>
<evidence type="ECO:0000256" key="4">
    <source>
        <dbReference type="ARBA" id="ARBA00023180"/>
    </source>
</evidence>
<keyword evidence="4" id="KW-0325">Glycoprotein</keyword>
<feature type="domain" description="Sushi" evidence="6">
    <location>
        <begin position="2793"/>
        <end position="2851"/>
    </location>
</feature>
<feature type="domain" description="Sushi" evidence="6">
    <location>
        <begin position="2561"/>
        <end position="2624"/>
    </location>
</feature>
<evidence type="ECO:0000259" key="6">
    <source>
        <dbReference type="PROSITE" id="PS50923"/>
    </source>
</evidence>
<feature type="domain" description="Sushi" evidence="6">
    <location>
        <begin position="854"/>
        <end position="912"/>
    </location>
</feature>
<feature type="disulfide bond" evidence="5">
    <location>
        <begin position="4017"/>
        <end position="4060"/>
    </location>
</feature>
<dbReference type="InterPro" id="IPR035976">
    <property type="entry name" value="Sushi/SCR/CCP_sf"/>
</dbReference>
<keyword evidence="8" id="KW-1185">Reference proteome</keyword>
<feature type="domain" description="Sushi" evidence="6">
    <location>
        <begin position="4845"/>
        <end position="4905"/>
    </location>
</feature>
<sequence length="5417" mass="601281">MGQECSVKCKSGYSTTREGGIKCNNMLQWILVSLPHCRPFRCPIPKLTRVLIFAEDCSSKFTGSNCRLACKEGGKFLKFNDIQCIKGTHWSDLPKCTCPPPRMEENIRTNHNCYKMLPGQKCFLSCKRKLFMITSNYIICQNNTKWSRTPYCKKMFCPKPVLKDTFIFKENCSSKVPGERCYISCKNKDYTLQDSGNFQDETGFIMCQNNTIWSALPKCALKPCTEKKLPPILRYVENCTAVHPGKKCLLECTEGGKLIGDNFITCVQGSNWTVIPTCTCPLPYLTEDLLTIEDCSNKPIGEKCHFKCKENLSVATQNFSICQNNTLWDDLPKCEQKKPCIKLKLQNGLSYKEDCSLKLPGESCKLECEKGGKIIGNEKIICLNFTQWTTLPKCACPAPSLSEGLFTTHDCSTITVDERCNFKCTGNFSLIGNNSAICQNNTVWTPFPSCKKIVCGELKLLNILSFKEDCSSKSPGEQCQLECKEGGNLIGPKSITCTGNTSWSKLPTCACPPPYLNETIITTEVCSNKLIGQVCLLKCTKNHSIPTEDYIVCQNDTRWSPLPTCRIRYCAKPKLPNILSFAEDCSSKVLGEFCPLKCKKGGELIGSDKIVCVNSTKWSSFPKCTCPVPSLPVDLLSTHDCRFIAIGERCNVKCKINFSLIGNNSAICQNNTVWSPFPSCKKIVCSELKLPNVLNFKEDCSSKSPGEQCQLKCKEGGNIIGSNYITCINNTSWSKLPKCSCPPPHLNKNIITTEDCSNKLISGLCLLKCTKNHSIPTENYIVCQNDTRWSPLPTCRISYCAKPKLTSILSFSENCSSKVVGESCLLKCKKGGKLTGSDKIVCVHSTKWSVFPKCTCPVPSLRGNLYTTEDCTKKAIGEKCDMKCKNNFTLIGKPFAICQNSTLWSDLPKCKKILQQKKPCIKIKLQNGLSYKKDCSSKLPGESCELECQKGGKIIGNDKIICLNFTQWTTLPKCACPAPSLSEGLFTTHDCSIVTIDEKCNFKCKGNFSLIGNSSAICQNNTVWTPFPSCKKITCNKLKLPKILSYKKACSSRFPGEKCQLKCKEGGNIIGSNSITCINNTSWSKLPKCSCPPPHLNKNIITTEDCSNKLISGLCLLKCTKNHSIPTENYIVCQNDTRWSPLPTCRISYCAKPKLTSILSFSENCSSKVVGESCLLKCKEGGKLTGSDKILCVNSTKWSVFPKCNCPVPSLRGDLYTAEDCTTKAIGEKCDMKCKNNFTLIGKPFAICQNSTLWSDLPKCEKILQQKKPCIKIKLQNGLSYKNDCSSKLPGESCKLECVKGGKIIGNDKIICLNFTQWTTLPKCACPAPSLSEGLFTTHDCSIVTIDEKCNFKCKGNFSLIGNSSAICQNNTVWTPFPLCKKITCNKLKLPKILSYKKACSSRFPGQKCQLKCKEGGNIIGSNSITCINKTSWSKLPKCSCPPPHLNKNIITTEDCSNKLISGLCLLKCTKNHSIPTENYIVCQNDTRWSPLPTCRISYCAKPKLTSILSFSENCSSKVVGESCLLKCKEGGKLTGSDKIDCVNSTKWSVFPKCTCPVPSLRGNLYTTEDCTKKAIGEKCDMKCKNNFTLIGKPFAICQNSTLWSDLPKCKKILQQKKPCIKIKLQNGLSYKNDCSSKLPGESCKLECVKGGKIIGNDKIICLNFTQWTTLPKCACPAPSLSEGLFTTHDCSIITIDEKCNFKCKGNFSLIGNSSAICQNNTVWTPFPLCKKITCSKLKLPKILSYKKACSSRFPGQKCQLKCKEGGNIIGSNSITCINKTSWSKLPKCSCPPPHLNKNIITTEDCSNKLISGLCLLKCTKNHSIPTENYIVCQNDTRWSPLPTCRISYCAKPKLTSILSFSENCSSKVVGESCLLKCKEGGKLTGSDKIVCVNSTKWSVFPKCTCPVPSLRGDIYTAEDCTTKAIGEKCDMKCKNNFTLIGKPFAICQNSTLWSDLPKCEKILQQKKPCIKIKLQNGLSYKNDCSSKLPGESCKLECVKGGKIIGNDKIICLNFTQWTTLPKCACPAPSLSEGLFTTHDCSIITIDKRCSFKCKGNFSLIGNSSAICQNNTVWTPFPSCKKITCNKLKLPKILSYKKACSSRFPGQKCQLKCKEGGNIIGSNSITCINKTSWSKLPKCSCPPPHLNKNIITTEDCSNKLISGLCLLKCTKNHSIPTENYIVCQNDTRWSPLPTCRVSYCAKPKLPSILSFRENCSSKVVGESCLLKCKQGGELIGSDKIVCVNSTKWSALPKCTCPVPSLPGDLFTTHDCKFIAIGARCNVKCKINFSLIGNNSAICQNNTVWSPFPSCKKIVCSELKLPNVLNYKEDCSSKSPGEKCQLECKEGGNLIGSNSINCINNTSWSKLPKCACPSPHLNETIIATEDCSNKLIGEACLLKCTKNYSIPTENYIVCQNDTRWSPLPTCRISYCAKPKLPRMLIFSENCSSKVVGESCRLKCNSKGILSRSFKINCLTSTKWSVFPNCTCPFPPVFADYTILHFCSRKLIGQKCLLKCTDKNLIERYSYIICQRNFSWSSPQVCGAPKQDVRVQSGSRHGLGRLRACDKKLENGLRFAEDCSSKSIGEFCKVECEKGGKMLGDDKILCSSSAICQNNTVWTPFPSCKKMVCNELKLPNVLSFKEDCSSKSPGEQCQLECKEGGNLIGANSVTCINNTSWSTLPKCTCPPPLLPENMTTTEDCSNKLIGDSCFISCPNEHLQFNIECLSDTLWSSVLPCQTVICIQPKLPNTLSFAEDCSSKLEGESCLLKCKEGGELIGSNKIVCVTIKEWSAFPNCICPVPPLTEDMLTVGTCKNKIIGETCYVTCKPPLMTIGLKDVICQENGLWGPLPTCRSIYCIQPKLPNTLSFAEDCSSKLEGESCLLKCKEGGELIGSNKIVCVNSNEWGAFPNCICPVPPLTEGMVTAGACKNKIIGETCHVSCTPPLIAIGLKDVICQENGMWGPLPTCRSIYCIQPKLPNTLSFAEDCSSKLEGESCLLKCKEGGELIGSNKIVCVNSNEWSAFPNCICPVPPLTEDMVTEGTCKNKIIGETCYVSCKAPFVPIGLKHVTCQENGRWGPLPQCKKFFCPIPEFPFYLGPVGDCSAISVTEKCYVTCLEGRSMVGSDYVTCQIRGTETFFSDFPICTCAPPWLRSDLMMKTNCWYKLAGQECLIKCKDDDSTISITCQKDIKWGPLPNIECPIRINKKSPTLCPTPEISETFEYTEDCASTSVDGKCSVKCRHGGMLIGNNYIKCTRYGKWSSLPDCTCSIPIFSNDLKAKENCDFVKRGGKCYVECKKNLQLVGENFISCQNNSKWGSQPKCVETLCSIPKLPERKLIFKHSCSNLTISSRCIVTCLNEGYTIGNNYIECLDTRMWSAHPNCTCPIPKIEDNLVLKENCSFKQPSEKCTFGCKKGYKIKGSNDAICGRNSRWNTLPVCVKVTCQNPTLDRFVQKIDGNCTRKKFGDKCPVSCKHGGHIIGRKFIECNDNGLWSPLPDCSCPVPLILNSLKSKTNCSFVKRLEKCFVECEKGFQLQGENFIVCQSNSSWSSLPRCIKHSCLPPNMLQSILALEENCTNKKVGEECKVRCKHGGNIIGYGRLKCLFNKTWSTLPDCTCPVPSVPGYLGVKENCSSKKRGEKCQIICQEEPKNTYYISCQNNTKWSKLPKCIVRVCPRPILRYDILNFEGNCASKTVGEKCRVTCKTGGKLIGEQFVECLQNLHWTSFPDCSCPIPTFSNNLKAKQNCDFVKRGDKCYVECENNLQLAGLNFISCQNNSKWSPRPKCVEALCLIPKLPEEKLIFDYTCSNLTISSKCYVTCLNGGNTIGNNYIECLDNRMWSAPPNCTCPTPKIEDNLVLKENCSFKKPLDKCTFDCKIGYKIKEMNPIICGRNSTWNRFPVCVKLVCPDPIHHNSILRLEGNCTGKEFGAKCPVSCKQGGHIIGAKFIECNDNGHWSPLPDCSCPVPLISNSLKSKTNCSFVKRLEKCFVECEKGFQLQGENFIVCQSNSSWSSLPRCIKHSCLPPNMLQSILALEENCTNKKVAEECKIRCKQGGNIIGHDRLKCLFNKTWSTLPTCTCPAPYVPGYLELKENCTSKKRGENCLTVCKEEPKIISQITCQNNTKWSKIPNCGKVVCRQPSLGYHMLNFMKDCAVKAVGEKCFVTCQHGGKLIGNNYINCTKDGTWSSFPDCTCPVPKLTKNLKFKENCLSKTINEKCAIACKEMENTSVLSIICRNNLTWSAFPLCPKDKYCPRPVLHNEVLSFGLGGCAEIKIGDDCPVTCAHASAYVRLVKCLKGFRWAPFPQCPCRAPALNATDVIVKGRIESCENKKIGEKCFIKCKESNLRLEGDDFILCQNDTFWSSPPRCSSTFCPTPNLQGTVLFSKSDCSGRDIGYECHLVCKNGGRIIGSGYIKCLPNYTWTSLPDCTCPVPHVTNNLEFKEDCSKKKVNEKCAVACKEGSKNINVSSYIACKENREWSSLPKCIKAFCKRPVLRYDILKFEGECAFKSVGEICRVSCKQGGKLMGENFVKCQQNLHWSAFPDCTCPQPVLGKDLKAKFGDCMSKKRGEKCFIECKDKDSKLIGYDFLLCRRNAKWGASQKGEWYNLPVCSESYCHPPNVAGTVVDLKETCSHKRLGDECQLLCKHGGSIIGNDRIKCLFNNSWSTLPDCTCSSPHIKGDLELKEECSLKQRGGRCAVGCRGKDTIHYITCQNNTMWSKMPKCGKFTWTCDVPELPVPLLSFEESWKECEFKDYGDICSLVCLGGSQMVGSGTLICQRNGEWTATPDCTCGTPILPFDFETKENCTYKKAGENCTIGCKDAVSVSSRDYIICVETRRWDFMNHVLECVKSFCTLPVIPQEILKFEENCMKRKVGGTCRLSCRAGGSMLSSVDYITCFPNDTWSTLPECTCPDPYVTEDLDILENCKKKKPNEVCAISCKNEVDSGLCENRKYCTHKMAGEICQVYCIGGGNIIGKGILTCQENGEWSPFPDCTCPTPVLTKDLEFREDCSHKRFNERCLVKCKHGLSMDKQYILCDNFRRWESLPVCEKPSCPLPILPDKNIVTYKEDCSAKKPGDTCHMICIQGGYAHPDASRIVCRQNLTWSKFKYPICSCGVPILTEALVFKEDCTSKWPSHFCLLGCKNGITPSKKYIICQNNSKWDSLPSCDGSPITCSNPVLQESILKFEEDCMSKKPGETCRLSCIQGGNLLSDFNFITCQQDFTWSLLPICACPNPILGQDLESKEDCASKRINEYCLLGCKNGVVPSKHHILCQEDTKWSTLPYCKGSLEIYCPIPKFNSRIYSLDEDCTKKVTGETCSYRCTEGGVIFSDEVHENIFREIITCEPDLTWSKIQKCTCPRPVLPEGFTGCYKFPPMLTRCFVRCEKFPERIFGLYCGEETVSQLIDPRGCDADFDYEKYKEFG</sequence>
<feature type="disulfide bond" evidence="5">
    <location>
        <begin position="4484"/>
        <end position="4527"/>
    </location>
</feature>
<evidence type="ECO:0000313" key="7">
    <source>
        <dbReference type="EMBL" id="GIY03467.1"/>
    </source>
</evidence>
<feature type="disulfide bond" evidence="5">
    <location>
        <begin position="4367"/>
        <end position="4410"/>
    </location>
</feature>
<feature type="domain" description="Sushi" evidence="6">
    <location>
        <begin position="4365"/>
        <end position="4424"/>
    </location>
</feature>
<dbReference type="PANTHER" id="PTHR19325:SF560">
    <property type="entry name" value="SUSHI, VON WILLEBRAND FACTOR TYPE A, EGF AND PENTRAXIN DOMAIN-CONTAINING PROTEIN 1"/>
    <property type="match status" value="1"/>
</dbReference>
<accession>A0AAV4Q5K5</accession>
<feature type="domain" description="Sushi" evidence="6">
    <location>
        <begin position="3954"/>
        <end position="4014"/>
    </location>
</feature>
<feature type="domain" description="Sushi" evidence="6">
    <location>
        <begin position="4301"/>
        <end position="4364"/>
    </location>
</feature>
<dbReference type="Gene3D" id="2.10.70.10">
    <property type="entry name" value="Complement Module, domain 1"/>
    <property type="match status" value="37"/>
</dbReference>
<evidence type="ECO:0000256" key="5">
    <source>
        <dbReference type="PROSITE-ProRule" id="PRU00302"/>
    </source>
</evidence>
<feature type="domain" description="Sushi" evidence="6">
    <location>
        <begin position="1733"/>
        <end position="1791"/>
    </location>
</feature>
<dbReference type="Pfam" id="PF00084">
    <property type="entry name" value="Sushi"/>
    <property type="match status" value="27"/>
</dbReference>
<feature type="disulfide bond" evidence="5">
    <location>
        <begin position="3555"/>
        <end position="3598"/>
    </location>
</feature>
<feature type="domain" description="Sushi" evidence="6">
    <location>
        <begin position="3378"/>
        <end position="3436"/>
    </location>
</feature>
<dbReference type="EMBL" id="BPLQ01003810">
    <property type="protein sequence ID" value="GIY03467.1"/>
    <property type="molecule type" value="Genomic_DNA"/>
</dbReference>
<evidence type="ECO:0000256" key="3">
    <source>
        <dbReference type="ARBA" id="ARBA00023157"/>
    </source>
</evidence>
<feature type="domain" description="Sushi" evidence="6">
    <location>
        <begin position="1383"/>
        <end position="1441"/>
    </location>
</feature>
<feature type="domain" description="Sushi" evidence="6">
    <location>
        <begin position="507"/>
        <end position="567"/>
    </location>
</feature>
<feature type="disulfide bond" evidence="5">
    <location>
        <begin position="4335"/>
        <end position="4362"/>
    </location>
</feature>
<evidence type="ECO:0000256" key="2">
    <source>
        <dbReference type="ARBA" id="ARBA00022737"/>
    </source>
</evidence>
<feature type="domain" description="Sushi" evidence="6">
    <location>
        <begin position="2083"/>
        <end position="2141"/>
    </location>
</feature>
<feature type="domain" description="Sushi" evidence="6">
    <location>
        <begin position="2024"/>
        <end position="2082"/>
    </location>
</feature>
<feature type="domain" description="Sushi" evidence="6">
    <location>
        <begin position="4723"/>
        <end position="4785"/>
    </location>
</feature>
<feature type="domain" description="Sushi" evidence="6">
    <location>
        <begin position="1554"/>
        <end position="1612"/>
    </location>
</feature>
<organism evidence="7 8">
    <name type="scientific">Caerostris darwini</name>
    <dbReference type="NCBI Taxonomy" id="1538125"/>
    <lineage>
        <taxon>Eukaryota</taxon>
        <taxon>Metazoa</taxon>
        <taxon>Ecdysozoa</taxon>
        <taxon>Arthropoda</taxon>
        <taxon>Chelicerata</taxon>
        <taxon>Arachnida</taxon>
        <taxon>Araneae</taxon>
        <taxon>Araneomorphae</taxon>
        <taxon>Entelegynae</taxon>
        <taxon>Araneoidea</taxon>
        <taxon>Araneidae</taxon>
        <taxon>Caerostris</taxon>
    </lineage>
</organism>
<reference evidence="7 8" key="1">
    <citation type="submission" date="2021-06" db="EMBL/GenBank/DDBJ databases">
        <title>Caerostris darwini draft genome.</title>
        <authorList>
            <person name="Kono N."/>
            <person name="Arakawa K."/>
        </authorList>
    </citation>
    <scope>NUCLEOTIDE SEQUENCE [LARGE SCALE GENOMIC DNA]</scope>
</reference>
<feature type="domain" description="Sushi" evidence="6">
    <location>
        <begin position="3840"/>
        <end position="3898"/>
    </location>
</feature>
<protein>
    <recommendedName>
        <fullName evidence="6">Sushi domain-containing protein</fullName>
    </recommendedName>
</protein>
<feature type="domain" description="Sushi" evidence="6">
    <location>
        <begin position="394"/>
        <end position="452"/>
    </location>
</feature>
<feature type="domain" description="Sushi" evidence="6">
    <location>
        <begin position="278"/>
        <end position="336"/>
    </location>
</feature>
<feature type="domain" description="Sushi" evidence="6">
    <location>
        <begin position="1204"/>
        <end position="1262"/>
    </location>
</feature>
<comment type="caution">
    <text evidence="5">Lacks conserved residue(s) required for the propagation of feature annotation.</text>
</comment>
<feature type="domain" description="Sushi" evidence="6">
    <location>
        <begin position="1"/>
        <end position="39"/>
    </location>
</feature>
<feature type="domain" description="Sushi" evidence="6">
    <location>
        <begin position="974"/>
        <end position="1032"/>
    </location>
</feature>
<feature type="domain" description="Sushi" evidence="6">
    <location>
        <begin position="3492"/>
        <end position="3552"/>
    </location>
</feature>
<feature type="domain" description="Sushi" evidence="6">
    <location>
        <begin position="683"/>
        <end position="741"/>
    </location>
</feature>
<keyword evidence="1 5" id="KW-0768">Sushi</keyword>
<feature type="domain" description="Sushi" evidence="6">
    <location>
        <begin position="4482"/>
        <end position="4541"/>
    </location>
</feature>
<proteinExistence type="predicted"/>
<gene>
    <name evidence="7" type="primary">CR1</name>
    <name evidence="7" type="ORF">CDAR_28811</name>
</gene>
<dbReference type="PANTHER" id="PTHR19325">
    <property type="entry name" value="COMPLEMENT COMPONENT-RELATED SUSHI DOMAIN-CONTAINING"/>
    <property type="match status" value="1"/>
</dbReference>
<feature type="domain" description="Sushi" evidence="6">
    <location>
        <begin position="2369"/>
        <end position="2427"/>
    </location>
</feature>
<feature type="domain" description="Sushi" evidence="6">
    <location>
        <begin position="4015"/>
        <end position="4074"/>
    </location>
</feature>
<feature type="domain" description="Sushi" evidence="6">
    <location>
        <begin position="2908"/>
        <end position="2966"/>
    </location>
</feature>
<dbReference type="SUPFAM" id="SSF57535">
    <property type="entry name" value="Complement control module/SCR domain"/>
    <property type="match status" value="58"/>
</dbReference>
<feature type="domain" description="Sushi" evidence="6">
    <location>
        <begin position="3206"/>
        <end position="3264"/>
    </location>
</feature>
<feature type="domain" description="Sushi" evidence="6">
    <location>
        <begin position="1033"/>
        <end position="1091"/>
    </location>
</feature>
<feature type="domain" description="Sushi" evidence="6">
    <location>
        <begin position="1904"/>
        <end position="1962"/>
    </location>
</feature>
<evidence type="ECO:0000256" key="1">
    <source>
        <dbReference type="ARBA" id="ARBA00022659"/>
    </source>
</evidence>
<feature type="domain" description="Sushi" evidence="6">
    <location>
        <begin position="3553"/>
        <end position="3612"/>
    </location>
</feature>
<dbReference type="CDD" id="cd00033">
    <property type="entry name" value="CCP"/>
    <property type="match status" value="16"/>
</dbReference>
<feature type="domain" description="Sushi" evidence="6">
    <location>
        <begin position="1324"/>
        <end position="1382"/>
    </location>
</feature>
<name>A0AAV4Q5K5_9ARAC</name>
<dbReference type="Proteomes" id="UP001054837">
    <property type="component" value="Unassembled WGS sequence"/>
</dbReference>
<feature type="domain" description="Sushi" evidence="6">
    <location>
        <begin position="155"/>
        <end position="221"/>
    </location>
</feature>
<dbReference type="PROSITE" id="PS50923">
    <property type="entry name" value="SUSHI"/>
    <property type="match status" value="43"/>
</dbReference>